<gene>
    <name evidence="2" type="ORF">ACFO3I_04670</name>
</gene>
<keyword evidence="1" id="KW-0812">Transmembrane</keyword>
<name>A0ABV9JIR3_9GAMM</name>
<dbReference type="RefSeq" id="WP_377332151.1">
    <property type="nucleotide sequence ID" value="NZ_JBHSGB010000005.1"/>
</dbReference>
<feature type="transmembrane region" description="Helical" evidence="1">
    <location>
        <begin position="22"/>
        <end position="42"/>
    </location>
</feature>
<keyword evidence="1" id="KW-0472">Membrane</keyword>
<proteinExistence type="predicted"/>
<feature type="transmembrane region" description="Helical" evidence="1">
    <location>
        <begin position="101"/>
        <end position="118"/>
    </location>
</feature>
<protein>
    <submittedName>
        <fullName evidence="2">DUF962 domain-containing protein</fullName>
    </submittedName>
</protein>
<dbReference type="PANTHER" id="PTHR28026">
    <property type="entry name" value="DUF962 DOMAIN PROTEIN (AFU_ORTHOLOGUE AFUA_8G05310)"/>
    <property type="match status" value="1"/>
</dbReference>
<sequence length="155" mass="17983">MKTVQQWFAEYGESHQNPTNKLIHWLAVPVIYFTVFGILWQIPMPFSLFAEQQITWPLLLAVPALAFYFSLSFAIGLGMTIFTTLVVWLIRLYQAEVSPDIWVLSVALFVIAWVFQFIGHKIEGKKPSFFKDLQFLLIGPAWLLGFILRRLGVRY</sequence>
<dbReference type="Proteomes" id="UP001595962">
    <property type="component" value="Unassembled WGS sequence"/>
</dbReference>
<accession>A0ABV9JIR3</accession>
<keyword evidence="3" id="KW-1185">Reference proteome</keyword>
<feature type="transmembrane region" description="Helical" evidence="1">
    <location>
        <begin position="62"/>
        <end position="89"/>
    </location>
</feature>
<dbReference type="PANTHER" id="PTHR28026:SF9">
    <property type="entry name" value="2-HYDROXY-PALMITIC ACID DIOXYGENASE MPO1"/>
    <property type="match status" value="1"/>
</dbReference>
<evidence type="ECO:0000313" key="2">
    <source>
        <dbReference type="EMBL" id="MFC4654318.1"/>
    </source>
</evidence>
<keyword evidence="1" id="KW-1133">Transmembrane helix</keyword>
<reference evidence="3" key="1">
    <citation type="journal article" date="2019" name="Int. J. Syst. Evol. Microbiol.">
        <title>The Global Catalogue of Microorganisms (GCM) 10K type strain sequencing project: providing services to taxonomists for standard genome sequencing and annotation.</title>
        <authorList>
            <consortium name="The Broad Institute Genomics Platform"/>
            <consortium name="The Broad Institute Genome Sequencing Center for Infectious Disease"/>
            <person name="Wu L."/>
            <person name="Ma J."/>
        </authorList>
    </citation>
    <scope>NUCLEOTIDE SEQUENCE [LARGE SCALE GENOMIC DNA]</scope>
    <source>
        <strain evidence="3">DT28</strain>
    </source>
</reference>
<organism evidence="2 3">
    <name type="scientific">Rheinheimera marina</name>
    <dbReference type="NCBI Taxonomy" id="1774958"/>
    <lineage>
        <taxon>Bacteria</taxon>
        <taxon>Pseudomonadati</taxon>
        <taxon>Pseudomonadota</taxon>
        <taxon>Gammaproteobacteria</taxon>
        <taxon>Chromatiales</taxon>
        <taxon>Chromatiaceae</taxon>
        <taxon>Rheinheimera</taxon>
    </lineage>
</organism>
<feature type="transmembrane region" description="Helical" evidence="1">
    <location>
        <begin position="133"/>
        <end position="152"/>
    </location>
</feature>
<comment type="caution">
    <text evidence="2">The sequence shown here is derived from an EMBL/GenBank/DDBJ whole genome shotgun (WGS) entry which is preliminary data.</text>
</comment>
<dbReference type="EMBL" id="JBHSGB010000005">
    <property type="protein sequence ID" value="MFC4654318.1"/>
    <property type="molecule type" value="Genomic_DNA"/>
</dbReference>
<evidence type="ECO:0000256" key="1">
    <source>
        <dbReference type="SAM" id="Phobius"/>
    </source>
</evidence>
<dbReference type="InterPro" id="IPR009305">
    <property type="entry name" value="Mpo1-like"/>
</dbReference>
<dbReference type="Pfam" id="PF06127">
    <property type="entry name" value="Mpo1-like"/>
    <property type="match status" value="1"/>
</dbReference>
<evidence type="ECO:0000313" key="3">
    <source>
        <dbReference type="Proteomes" id="UP001595962"/>
    </source>
</evidence>